<proteinExistence type="predicted"/>
<protein>
    <submittedName>
        <fullName evidence="1">Uncharacterized protein</fullName>
    </submittedName>
</protein>
<dbReference type="AlphaFoldDB" id="A0A8J4H3Y6"/>
<sequence>MQIGQGPPAEGTCQEAARLPAIIPAVPLKERLQGTADADGRMPVKLNGFRACSS</sequence>
<dbReference type="Proteomes" id="UP000677918">
    <property type="component" value="Unassembled WGS sequence"/>
</dbReference>
<reference evidence="1" key="1">
    <citation type="submission" date="2021-04" db="EMBL/GenBank/DDBJ databases">
        <title>Draft genome sequence of Xylanibacillus composti strain K13.</title>
        <authorList>
            <person name="Uke A."/>
            <person name="Chhe C."/>
            <person name="Baramee S."/>
            <person name="Kosugi A."/>
        </authorList>
    </citation>
    <scope>NUCLEOTIDE SEQUENCE</scope>
    <source>
        <strain evidence="1">K13</strain>
    </source>
</reference>
<accession>A0A8J4H3Y6</accession>
<evidence type="ECO:0000313" key="2">
    <source>
        <dbReference type="Proteomes" id="UP000677918"/>
    </source>
</evidence>
<comment type="caution">
    <text evidence="1">The sequence shown here is derived from an EMBL/GenBank/DDBJ whole genome shotgun (WGS) entry which is preliminary data.</text>
</comment>
<dbReference type="EMBL" id="BOVK01000025">
    <property type="protein sequence ID" value="GIQ69205.1"/>
    <property type="molecule type" value="Genomic_DNA"/>
</dbReference>
<keyword evidence="2" id="KW-1185">Reference proteome</keyword>
<name>A0A8J4H3Y6_9BACL</name>
<dbReference type="RefSeq" id="WP_213412011.1">
    <property type="nucleotide sequence ID" value="NZ_BOVK01000025.1"/>
</dbReference>
<gene>
    <name evidence="1" type="ORF">XYCOK13_20290</name>
</gene>
<evidence type="ECO:0000313" key="1">
    <source>
        <dbReference type="EMBL" id="GIQ69205.1"/>
    </source>
</evidence>
<organism evidence="1 2">
    <name type="scientific">Xylanibacillus composti</name>
    <dbReference type="NCBI Taxonomy" id="1572762"/>
    <lineage>
        <taxon>Bacteria</taxon>
        <taxon>Bacillati</taxon>
        <taxon>Bacillota</taxon>
        <taxon>Bacilli</taxon>
        <taxon>Bacillales</taxon>
        <taxon>Paenibacillaceae</taxon>
        <taxon>Xylanibacillus</taxon>
    </lineage>
</organism>